<keyword evidence="3" id="KW-1003">Cell membrane</keyword>
<dbReference type="RefSeq" id="WP_200994576.1">
    <property type="nucleotide sequence ID" value="NZ_MK318972.1"/>
</dbReference>
<protein>
    <submittedName>
        <fullName evidence="10">Binding-protein-dependent transport system inner membrane component family protein</fullName>
    </submittedName>
</protein>
<evidence type="ECO:0000256" key="2">
    <source>
        <dbReference type="ARBA" id="ARBA00022448"/>
    </source>
</evidence>
<evidence type="ECO:0000256" key="4">
    <source>
        <dbReference type="ARBA" id="ARBA00022519"/>
    </source>
</evidence>
<reference evidence="10" key="1">
    <citation type="submission" date="2018-12" db="EMBL/GenBank/DDBJ databases">
        <title>Three Rhizobium rhizogenes strains isolated from the same crown gall tumor carry diverse plasmids.</title>
        <authorList>
            <person name="Pulawska J."/>
            <person name="Kuzmanovic N."/>
        </authorList>
    </citation>
    <scope>NUCLEOTIDE SEQUENCE</scope>
    <source>
        <strain evidence="10">Colt5.8</strain>
        <plasmid evidence="10">pColt5.8b</plasmid>
    </source>
</reference>
<evidence type="ECO:0000313" key="10">
    <source>
        <dbReference type="EMBL" id="QCL09908.1"/>
    </source>
</evidence>
<dbReference type="GO" id="GO:0005886">
    <property type="term" value="C:plasma membrane"/>
    <property type="evidence" value="ECO:0007669"/>
    <property type="project" value="UniProtKB-SubCell"/>
</dbReference>
<keyword evidence="2 8" id="KW-0813">Transport</keyword>
<feature type="transmembrane region" description="Helical" evidence="8">
    <location>
        <begin position="118"/>
        <end position="142"/>
    </location>
</feature>
<dbReference type="EMBL" id="MK318972">
    <property type="protein sequence ID" value="QCL09908.1"/>
    <property type="molecule type" value="Genomic_DNA"/>
</dbReference>
<accession>A0A7S5DQX4</accession>
<comment type="subcellular location">
    <subcellularLocation>
        <location evidence="1">Cell inner membrane</location>
        <topology evidence="1">Multi-pass membrane protein</topology>
    </subcellularLocation>
    <subcellularLocation>
        <location evidence="8">Cell membrane</location>
        <topology evidence="8">Multi-pass membrane protein</topology>
    </subcellularLocation>
</comment>
<feature type="domain" description="ABC transmembrane type-1" evidence="9">
    <location>
        <begin position="80"/>
        <end position="268"/>
    </location>
</feature>
<dbReference type="PROSITE" id="PS50928">
    <property type="entry name" value="ABC_TM1"/>
    <property type="match status" value="1"/>
</dbReference>
<keyword evidence="7 8" id="KW-0472">Membrane</keyword>
<feature type="transmembrane region" description="Helical" evidence="8">
    <location>
        <begin position="148"/>
        <end position="167"/>
    </location>
</feature>
<evidence type="ECO:0000259" key="9">
    <source>
        <dbReference type="PROSITE" id="PS50928"/>
    </source>
</evidence>
<keyword evidence="10" id="KW-0614">Plasmid</keyword>
<dbReference type="PANTHER" id="PTHR43357">
    <property type="entry name" value="INNER MEMBRANE ABC TRANSPORTER PERMEASE PROTEIN YDCV"/>
    <property type="match status" value="1"/>
</dbReference>
<feature type="transmembrane region" description="Helical" evidence="8">
    <location>
        <begin position="86"/>
        <end position="106"/>
    </location>
</feature>
<evidence type="ECO:0000256" key="1">
    <source>
        <dbReference type="ARBA" id="ARBA00004429"/>
    </source>
</evidence>
<dbReference type="AlphaFoldDB" id="A0A7S5DQX4"/>
<evidence type="ECO:0000256" key="8">
    <source>
        <dbReference type="RuleBase" id="RU363032"/>
    </source>
</evidence>
<keyword evidence="4" id="KW-0997">Cell inner membrane</keyword>
<gene>
    <name evidence="10" type="ORF">pC5.8b_418</name>
</gene>
<dbReference type="GO" id="GO:0055085">
    <property type="term" value="P:transmembrane transport"/>
    <property type="evidence" value="ECO:0007669"/>
    <property type="project" value="InterPro"/>
</dbReference>
<dbReference type="InterPro" id="IPR000515">
    <property type="entry name" value="MetI-like"/>
</dbReference>
<evidence type="ECO:0000256" key="7">
    <source>
        <dbReference type="ARBA" id="ARBA00023136"/>
    </source>
</evidence>
<comment type="similarity">
    <text evidence="8">Belongs to the binding-protein-dependent transport system permease family.</text>
</comment>
<feature type="transmembrane region" description="Helical" evidence="8">
    <location>
        <begin position="248"/>
        <end position="268"/>
    </location>
</feature>
<evidence type="ECO:0000256" key="3">
    <source>
        <dbReference type="ARBA" id="ARBA00022475"/>
    </source>
</evidence>
<evidence type="ECO:0000256" key="6">
    <source>
        <dbReference type="ARBA" id="ARBA00022989"/>
    </source>
</evidence>
<keyword evidence="5 8" id="KW-0812">Transmembrane</keyword>
<evidence type="ECO:0000256" key="5">
    <source>
        <dbReference type="ARBA" id="ARBA00022692"/>
    </source>
</evidence>
<geneLocation type="plasmid" evidence="10">
    <name>pColt5.8b</name>
</geneLocation>
<dbReference type="CDD" id="cd06261">
    <property type="entry name" value="TM_PBP2"/>
    <property type="match status" value="1"/>
</dbReference>
<dbReference type="PANTHER" id="PTHR43357:SF4">
    <property type="entry name" value="INNER MEMBRANE ABC TRANSPORTER PERMEASE PROTEIN YDCV"/>
    <property type="match status" value="1"/>
</dbReference>
<dbReference type="SUPFAM" id="SSF161098">
    <property type="entry name" value="MetI-like"/>
    <property type="match status" value="1"/>
</dbReference>
<organism evidence="10">
    <name type="scientific">Rhizobium rhizogenes</name>
    <name type="common">Agrobacterium rhizogenes</name>
    <dbReference type="NCBI Taxonomy" id="359"/>
    <lineage>
        <taxon>Bacteria</taxon>
        <taxon>Pseudomonadati</taxon>
        <taxon>Pseudomonadota</taxon>
        <taxon>Alphaproteobacteria</taxon>
        <taxon>Hyphomicrobiales</taxon>
        <taxon>Rhizobiaceae</taxon>
        <taxon>Rhizobium/Agrobacterium group</taxon>
        <taxon>Rhizobium</taxon>
    </lineage>
</organism>
<dbReference type="InterPro" id="IPR035906">
    <property type="entry name" value="MetI-like_sf"/>
</dbReference>
<dbReference type="Pfam" id="PF00528">
    <property type="entry name" value="BPD_transp_1"/>
    <property type="match status" value="1"/>
</dbReference>
<proteinExistence type="inferred from homology"/>
<name>A0A7S5DQX4_RHIRH</name>
<feature type="transmembrane region" description="Helical" evidence="8">
    <location>
        <begin position="21"/>
        <end position="46"/>
    </location>
</feature>
<dbReference type="Gene3D" id="1.10.3720.10">
    <property type="entry name" value="MetI-like"/>
    <property type="match status" value="1"/>
</dbReference>
<keyword evidence="6 8" id="KW-1133">Transmembrane helix</keyword>
<sequence length="278" mass="29735">MPDPNKSANGENPVPAMLYKAFVFGFGGLCVIYLIAPIVIALTMSFTSGQTLKYPPQGFSFKWYEALLDPVRSATEHIAAWNSLKIAGLAVLGSLLFAVPATIGMTRMRRSTVGTIEPLLLAPLVLPSLVYGLAALIVANFIGFRPSLWLTVTGHIVVFGPLMYRAASVVAQGLNPSLAEASTVMGASWFMTLRRVILPLLMPGILAGAFLVFIQSLDNVSVSLFLADARTTVLPLRMFALIEESLDVRVAAISGILIAVTLVGLLVARRVLAPPRQA</sequence>
<feature type="transmembrane region" description="Helical" evidence="8">
    <location>
        <begin position="196"/>
        <end position="217"/>
    </location>
</feature>